<protein>
    <submittedName>
        <fullName evidence="1">Uncharacterized protein</fullName>
    </submittedName>
</protein>
<evidence type="ECO:0000313" key="2">
    <source>
        <dbReference type="Proteomes" id="UP000032141"/>
    </source>
</evidence>
<dbReference type="Proteomes" id="UP000032141">
    <property type="component" value="Unassembled WGS sequence"/>
</dbReference>
<keyword evidence="2" id="KW-1185">Reference proteome</keyword>
<name>A0A0D2ZXK5_BRAOL</name>
<dbReference type="HOGENOM" id="CLU_2761329_0_0_1"/>
<organism evidence="1 2">
    <name type="scientific">Brassica oleracea var. oleracea</name>
    <dbReference type="NCBI Taxonomy" id="109376"/>
    <lineage>
        <taxon>Eukaryota</taxon>
        <taxon>Viridiplantae</taxon>
        <taxon>Streptophyta</taxon>
        <taxon>Embryophyta</taxon>
        <taxon>Tracheophyta</taxon>
        <taxon>Spermatophyta</taxon>
        <taxon>Magnoliopsida</taxon>
        <taxon>eudicotyledons</taxon>
        <taxon>Gunneridae</taxon>
        <taxon>Pentapetalae</taxon>
        <taxon>rosids</taxon>
        <taxon>malvids</taxon>
        <taxon>Brassicales</taxon>
        <taxon>Brassicaceae</taxon>
        <taxon>Brassiceae</taxon>
        <taxon>Brassica</taxon>
    </lineage>
</organism>
<dbReference type="AlphaFoldDB" id="A0A0D2ZXK5"/>
<dbReference type="Gramene" id="Bo05730s010.1">
    <property type="protein sequence ID" value="Bo05730s010.1"/>
    <property type="gene ID" value="Bo05730s010"/>
</dbReference>
<dbReference type="EnsemblPlants" id="Bo05730s010.1">
    <property type="protein sequence ID" value="Bo05730s010.1"/>
    <property type="gene ID" value="Bo05730s010"/>
</dbReference>
<accession>A0A0D2ZXK5</accession>
<reference evidence="1" key="1">
    <citation type="journal article" date="2014" name="Genome Biol.">
        <title>Transcriptome and methylome profiling reveals relics of genome dominance in the mesopolyploid Brassica oleracea.</title>
        <authorList>
            <person name="Parkin I.A."/>
            <person name="Koh C."/>
            <person name="Tang H."/>
            <person name="Robinson S.J."/>
            <person name="Kagale S."/>
            <person name="Clarke W.E."/>
            <person name="Town C.D."/>
            <person name="Nixon J."/>
            <person name="Krishnakumar V."/>
            <person name="Bidwell S.L."/>
            <person name="Denoeud F."/>
            <person name="Belcram H."/>
            <person name="Links M.G."/>
            <person name="Just J."/>
            <person name="Clarke C."/>
            <person name="Bender T."/>
            <person name="Huebert T."/>
            <person name="Mason A.S."/>
            <person name="Pires J.C."/>
            <person name="Barker G."/>
            <person name="Moore J."/>
            <person name="Walley P.G."/>
            <person name="Manoli S."/>
            <person name="Batley J."/>
            <person name="Edwards D."/>
            <person name="Nelson M.N."/>
            <person name="Wang X."/>
            <person name="Paterson A.H."/>
            <person name="King G."/>
            <person name="Bancroft I."/>
            <person name="Chalhoub B."/>
            <person name="Sharpe A.G."/>
        </authorList>
    </citation>
    <scope>NUCLEOTIDE SEQUENCE [LARGE SCALE GENOMIC DNA]</scope>
    <source>
        <strain evidence="1">cv. TO1000</strain>
    </source>
</reference>
<sequence length="70" mass="8190">MSSLMRFRPVYPLSVAYNIRSILYLARHYQTEPLTVSTLRKLRSWNGRSKISWTKATSARALVPVRSRSY</sequence>
<proteinExistence type="predicted"/>
<evidence type="ECO:0000313" key="1">
    <source>
        <dbReference type="EnsemblPlants" id="Bo05730s010.1"/>
    </source>
</evidence>
<reference evidence="1" key="2">
    <citation type="submission" date="2015-06" db="UniProtKB">
        <authorList>
            <consortium name="EnsemblPlants"/>
        </authorList>
    </citation>
    <scope>IDENTIFICATION</scope>
</reference>